<protein>
    <recommendedName>
        <fullName evidence="2">Replication initiator A N-terminal domain-containing protein</fullName>
    </recommendedName>
</protein>
<feature type="coiled-coil region" evidence="1">
    <location>
        <begin position="134"/>
        <end position="161"/>
    </location>
</feature>
<dbReference type="RefSeq" id="WP_157328694.1">
    <property type="nucleotide sequence ID" value="NZ_CP046920.1"/>
</dbReference>
<dbReference type="InterPro" id="IPR010724">
    <property type="entry name" value="RepA_N"/>
</dbReference>
<name>A0A6G8I2X0_9STRE</name>
<evidence type="ECO:0000259" key="2">
    <source>
        <dbReference type="Pfam" id="PF06970"/>
    </source>
</evidence>
<evidence type="ECO:0000256" key="1">
    <source>
        <dbReference type="SAM" id="Coils"/>
    </source>
</evidence>
<sequence>MNYLTSIHDIPEFATANLDSDQIYIPTPIINQLMGDLKSKGALAYSVLLNRLREPLDFIHKGYDEAGNTFIYFTNKELGEVLNCNKDSVISTKKILHQLNLIDEVQQGFGEPNRIYITDNILKYYSNTQLPKYIKEKYLRINKLREQALDLEAEIDEWFTKKDLETLTYDSKGNFLPLLSGDGRNFYQSEDEALMALDEAYRQLLIEHAHDS</sequence>
<proteinExistence type="predicted"/>
<accession>A0A6G8I2X0</accession>
<dbReference type="Proteomes" id="UP000503166">
    <property type="component" value="Plasmid p_CNU_G2"/>
</dbReference>
<feature type="domain" description="Replication initiator A N-terminal" evidence="2">
    <location>
        <begin position="36"/>
        <end position="95"/>
    </location>
</feature>
<organism evidence="3 4">
    <name type="scientific">Streptococcus ruminicola</name>
    <dbReference type="NCBI Taxonomy" id="2686210"/>
    <lineage>
        <taxon>Bacteria</taxon>
        <taxon>Bacillati</taxon>
        <taxon>Bacillota</taxon>
        <taxon>Bacilli</taxon>
        <taxon>Lactobacillales</taxon>
        <taxon>Streptococcaceae</taxon>
        <taxon>Streptococcus</taxon>
    </lineage>
</organism>
<dbReference type="AlphaFoldDB" id="A0A6G8I2X0"/>
<evidence type="ECO:0000313" key="3">
    <source>
        <dbReference type="EMBL" id="QIM47450.1"/>
    </source>
</evidence>
<geneLocation type="plasmid" evidence="4">
    <name>p_cnu_g2</name>
</geneLocation>
<reference evidence="3 4" key="1">
    <citation type="submission" date="2019-12" db="EMBL/GenBank/DDBJ databases">
        <title>Complete genome sequence of Streptococcus sp. CNU G2 isolated frome Bos taurus coreanae.</title>
        <authorList>
            <person name="Park S.Y."/>
            <person name="Kim J.H."/>
            <person name="Seo S.W."/>
        </authorList>
    </citation>
    <scope>NUCLEOTIDE SEQUENCE [LARGE SCALE GENOMIC DNA]</scope>
    <source>
        <strain evidence="3 4">CNU G2</strain>
        <plasmid evidence="4">p_cnu_g2</plasmid>
    </source>
</reference>
<keyword evidence="3" id="KW-0614">Plasmid</keyword>
<evidence type="ECO:0000313" key="4">
    <source>
        <dbReference type="Proteomes" id="UP000503166"/>
    </source>
</evidence>
<dbReference type="KEGG" id="srum:GPZ88_10265"/>
<dbReference type="EMBL" id="CP046920">
    <property type="protein sequence ID" value="QIM47450.1"/>
    <property type="molecule type" value="Genomic_DNA"/>
</dbReference>
<dbReference type="Pfam" id="PF06970">
    <property type="entry name" value="RepA_N"/>
    <property type="match status" value="1"/>
</dbReference>
<gene>
    <name evidence="3" type="ORF">GPZ88_10265</name>
</gene>
<keyword evidence="1" id="KW-0175">Coiled coil</keyword>